<dbReference type="Proteomes" id="UP000177360">
    <property type="component" value="Unassembled WGS sequence"/>
</dbReference>
<evidence type="ECO:0000313" key="8">
    <source>
        <dbReference type="Proteomes" id="UP000177360"/>
    </source>
</evidence>
<dbReference type="Pfam" id="PF00213">
    <property type="entry name" value="OSCP"/>
    <property type="match status" value="1"/>
</dbReference>
<evidence type="ECO:0000256" key="6">
    <source>
        <dbReference type="ARBA" id="ARBA00023310"/>
    </source>
</evidence>
<keyword evidence="2" id="KW-0813">Transport</keyword>
<dbReference type="GO" id="GO:0016020">
    <property type="term" value="C:membrane"/>
    <property type="evidence" value="ECO:0007669"/>
    <property type="project" value="UniProtKB-SubCell"/>
</dbReference>
<keyword evidence="5" id="KW-0472">Membrane</keyword>
<dbReference type="EMBL" id="MHLZ01000025">
    <property type="protein sequence ID" value="OGZ19622.1"/>
    <property type="molecule type" value="Genomic_DNA"/>
</dbReference>
<evidence type="ECO:0000256" key="1">
    <source>
        <dbReference type="ARBA" id="ARBA00004370"/>
    </source>
</evidence>
<gene>
    <name evidence="7" type="ORF">A2626_02720</name>
</gene>
<evidence type="ECO:0000256" key="3">
    <source>
        <dbReference type="ARBA" id="ARBA00022781"/>
    </source>
</evidence>
<keyword evidence="4" id="KW-0406">Ion transport</keyword>
<name>A0A1G2E1Q7_9BACT</name>
<comment type="subcellular location">
    <subcellularLocation>
        <location evidence="1">Membrane</location>
    </subcellularLocation>
</comment>
<reference evidence="7 8" key="1">
    <citation type="journal article" date="2016" name="Nat. Commun.">
        <title>Thousands of microbial genomes shed light on interconnected biogeochemical processes in an aquifer system.</title>
        <authorList>
            <person name="Anantharaman K."/>
            <person name="Brown C.T."/>
            <person name="Hug L.A."/>
            <person name="Sharon I."/>
            <person name="Castelle C.J."/>
            <person name="Probst A.J."/>
            <person name="Thomas B.C."/>
            <person name="Singh A."/>
            <person name="Wilkins M.J."/>
            <person name="Karaoz U."/>
            <person name="Brodie E.L."/>
            <person name="Williams K.H."/>
            <person name="Hubbard S.S."/>
            <person name="Banfield J.F."/>
        </authorList>
    </citation>
    <scope>NUCLEOTIDE SEQUENCE [LARGE SCALE GENOMIC DNA]</scope>
</reference>
<dbReference type="InterPro" id="IPR000711">
    <property type="entry name" value="ATPase_OSCP/dsu"/>
</dbReference>
<dbReference type="GO" id="GO:0046933">
    <property type="term" value="F:proton-transporting ATP synthase activity, rotational mechanism"/>
    <property type="evidence" value="ECO:0007669"/>
    <property type="project" value="InterPro"/>
</dbReference>
<evidence type="ECO:0000256" key="5">
    <source>
        <dbReference type="ARBA" id="ARBA00023136"/>
    </source>
</evidence>
<dbReference type="AlphaFoldDB" id="A0A1G2E1Q7"/>
<evidence type="ECO:0000256" key="4">
    <source>
        <dbReference type="ARBA" id="ARBA00023065"/>
    </source>
</evidence>
<comment type="caution">
    <text evidence="7">The sequence shown here is derived from an EMBL/GenBank/DDBJ whole genome shotgun (WGS) entry which is preliminary data.</text>
</comment>
<evidence type="ECO:0000313" key="7">
    <source>
        <dbReference type="EMBL" id="OGZ19622.1"/>
    </source>
</evidence>
<keyword evidence="6" id="KW-0066">ATP synthesis</keyword>
<accession>A0A1G2E1Q7</accession>
<evidence type="ECO:0000256" key="2">
    <source>
        <dbReference type="ARBA" id="ARBA00022448"/>
    </source>
</evidence>
<proteinExistence type="predicted"/>
<organism evidence="7 8">
    <name type="scientific">Candidatus Nealsonbacteria bacterium RIFCSPHIGHO2_01_FULL_38_55</name>
    <dbReference type="NCBI Taxonomy" id="1801664"/>
    <lineage>
        <taxon>Bacteria</taxon>
        <taxon>Candidatus Nealsoniibacteriota</taxon>
    </lineage>
</organism>
<keyword evidence="3" id="KW-0375">Hydrogen ion transport</keyword>
<sequence>MNCNIKIYAIAFCEAAMSAKSKSDVDRCIKNLLVLVEANRDQKKLKDIFSSVEKIISRKTGHRKITIESARQLSHANEKRIKSLIKPTDRVEKKIDSRLMAGVKINIDDEFQLDGSFATKIKNILNLPC</sequence>
<protein>
    <submittedName>
        <fullName evidence="7">Uncharacterized protein</fullName>
    </submittedName>
</protein>